<organism evidence="1">
    <name type="scientific">Streptomyces sp. R41</name>
    <dbReference type="NCBI Taxonomy" id="3238632"/>
    <lineage>
        <taxon>Bacteria</taxon>
        <taxon>Bacillati</taxon>
        <taxon>Actinomycetota</taxon>
        <taxon>Actinomycetes</taxon>
        <taxon>Kitasatosporales</taxon>
        <taxon>Streptomycetaceae</taxon>
        <taxon>Streptomyces</taxon>
    </lineage>
</organism>
<dbReference type="AlphaFoldDB" id="A0AB39RHS9"/>
<dbReference type="SUPFAM" id="SSF140453">
    <property type="entry name" value="EsxAB dimer-like"/>
    <property type="match status" value="1"/>
</dbReference>
<dbReference type="EMBL" id="CP163443">
    <property type="protein sequence ID" value="XDQ55213.1"/>
    <property type="molecule type" value="Genomic_DNA"/>
</dbReference>
<evidence type="ECO:0000313" key="1">
    <source>
        <dbReference type="EMBL" id="XDQ55213.1"/>
    </source>
</evidence>
<sequence length="102" mass="11209">MAGGKDADITYEKMRHAAKRLGHEKEKMEDKLHGLDSYIDGLVADGYTTAKGSQAFDDSFKEFTKGMKDTLEGLKGMAKFLDDAAKAYEDLDDQLAKGVKGK</sequence>
<accession>A0AB39RHS9</accession>
<dbReference type="RefSeq" id="WP_078629450.1">
    <property type="nucleotide sequence ID" value="NZ_CP163443.1"/>
</dbReference>
<dbReference type="Gene3D" id="1.10.287.1060">
    <property type="entry name" value="ESAT-6-like"/>
    <property type="match status" value="1"/>
</dbReference>
<protein>
    <submittedName>
        <fullName evidence="1">WXG100 family type VII secretion target</fullName>
    </submittedName>
</protein>
<dbReference type="Pfam" id="PF06013">
    <property type="entry name" value="WXG100"/>
    <property type="match status" value="1"/>
</dbReference>
<dbReference type="InterPro" id="IPR010310">
    <property type="entry name" value="T7SS_ESAT-6-like"/>
</dbReference>
<name>A0AB39RHS9_9ACTN</name>
<gene>
    <name evidence="1" type="ORF">AB5J53_27925</name>
</gene>
<proteinExistence type="predicted"/>
<dbReference type="InterPro" id="IPR036689">
    <property type="entry name" value="ESAT-6-like_sf"/>
</dbReference>
<reference evidence="1" key="1">
    <citation type="submission" date="2024-07" db="EMBL/GenBank/DDBJ databases">
        <authorList>
            <person name="Yu S.T."/>
        </authorList>
    </citation>
    <scope>NUCLEOTIDE SEQUENCE</scope>
    <source>
        <strain evidence="1">R41</strain>
    </source>
</reference>